<evidence type="ECO:0000256" key="1">
    <source>
        <dbReference type="ARBA" id="ARBA00023002"/>
    </source>
</evidence>
<evidence type="ECO:0000313" key="3">
    <source>
        <dbReference type="Proteomes" id="UP000756346"/>
    </source>
</evidence>
<dbReference type="Proteomes" id="UP000756346">
    <property type="component" value="Unassembled WGS sequence"/>
</dbReference>
<dbReference type="GeneID" id="70185346"/>
<sequence length="313" mass="34589">MRKTTVIPAHPTLTEKNLPDQSGKVFLVTGGNSGVGKALCGILYSHNAKIYIATRSRQRAEEAIAEIRAAYPSSRGQLIFLSLQLDDLTTIAATAREFLSLESRLDVLWANAGVMQPPQGSQSKQGYELQLGTNVLGHFLLTELLKPVLVRTAQTPGVPLGSVRVVIVASAAADEAPKPAIQFDNMDYHRPEPVETQYRRSKAGQTLHALEAARRWEKDGVLVVAMHPGFLVTNLQQNFTPFMGAFFKCIASDAIKGAYTELFAGLDKSITMQHKGCWIAPYGKIEAARKDLQDPELAHQYWAWMEEQVQPYR</sequence>
<keyword evidence="3" id="KW-1185">Reference proteome</keyword>
<name>A0A9P8XTR2_9PEZI</name>
<dbReference type="Pfam" id="PF00106">
    <property type="entry name" value="adh_short"/>
    <property type="match status" value="1"/>
</dbReference>
<protein>
    <submittedName>
        <fullName evidence="2">Short-chain dehydrogenase</fullName>
    </submittedName>
</protein>
<dbReference type="PANTHER" id="PTHR43157:SF31">
    <property type="entry name" value="PHOSPHATIDYLINOSITOL-GLYCAN BIOSYNTHESIS CLASS F PROTEIN"/>
    <property type="match status" value="1"/>
</dbReference>
<reference evidence="2" key="1">
    <citation type="journal article" date="2021" name="Nat. Commun.">
        <title>Genetic determinants of endophytism in the Arabidopsis root mycobiome.</title>
        <authorList>
            <person name="Mesny F."/>
            <person name="Miyauchi S."/>
            <person name="Thiergart T."/>
            <person name="Pickel B."/>
            <person name="Atanasova L."/>
            <person name="Karlsson M."/>
            <person name="Huettel B."/>
            <person name="Barry K.W."/>
            <person name="Haridas S."/>
            <person name="Chen C."/>
            <person name="Bauer D."/>
            <person name="Andreopoulos W."/>
            <person name="Pangilinan J."/>
            <person name="LaButti K."/>
            <person name="Riley R."/>
            <person name="Lipzen A."/>
            <person name="Clum A."/>
            <person name="Drula E."/>
            <person name="Henrissat B."/>
            <person name="Kohler A."/>
            <person name="Grigoriev I.V."/>
            <person name="Martin F.M."/>
            <person name="Hacquard S."/>
        </authorList>
    </citation>
    <scope>NUCLEOTIDE SEQUENCE</scope>
    <source>
        <strain evidence="2">MPI-CAGE-CH-0230</strain>
    </source>
</reference>
<evidence type="ECO:0000313" key="2">
    <source>
        <dbReference type="EMBL" id="KAH7014421.1"/>
    </source>
</evidence>
<dbReference type="InterPro" id="IPR036291">
    <property type="entry name" value="NAD(P)-bd_dom_sf"/>
</dbReference>
<dbReference type="OrthoDB" id="191139at2759"/>
<dbReference type="RefSeq" id="XP_046005388.1">
    <property type="nucleotide sequence ID" value="XM_046155800.1"/>
</dbReference>
<keyword evidence="1" id="KW-0560">Oxidoreductase</keyword>
<dbReference type="InterPro" id="IPR002347">
    <property type="entry name" value="SDR_fam"/>
</dbReference>
<dbReference type="EMBL" id="JAGTJQ010000013">
    <property type="protein sequence ID" value="KAH7014421.1"/>
    <property type="molecule type" value="Genomic_DNA"/>
</dbReference>
<accession>A0A9P8XTR2</accession>
<comment type="caution">
    <text evidence="2">The sequence shown here is derived from an EMBL/GenBank/DDBJ whole genome shotgun (WGS) entry which is preliminary data.</text>
</comment>
<dbReference type="PRINTS" id="PR00081">
    <property type="entry name" value="GDHRDH"/>
</dbReference>
<proteinExistence type="predicted"/>
<organism evidence="2 3">
    <name type="scientific">Microdochium trichocladiopsis</name>
    <dbReference type="NCBI Taxonomy" id="1682393"/>
    <lineage>
        <taxon>Eukaryota</taxon>
        <taxon>Fungi</taxon>
        <taxon>Dikarya</taxon>
        <taxon>Ascomycota</taxon>
        <taxon>Pezizomycotina</taxon>
        <taxon>Sordariomycetes</taxon>
        <taxon>Xylariomycetidae</taxon>
        <taxon>Xylariales</taxon>
        <taxon>Microdochiaceae</taxon>
        <taxon>Microdochium</taxon>
    </lineage>
</organism>
<gene>
    <name evidence="2" type="ORF">B0I36DRAFT_338693</name>
</gene>
<dbReference type="GO" id="GO:0016491">
    <property type="term" value="F:oxidoreductase activity"/>
    <property type="evidence" value="ECO:0007669"/>
    <property type="project" value="UniProtKB-KW"/>
</dbReference>
<dbReference type="Gene3D" id="3.40.50.720">
    <property type="entry name" value="NAD(P)-binding Rossmann-like Domain"/>
    <property type="match status" value="1"/>
</dbReference>
<dbReference type="SUPFAM" id="SSF51735">
    <property type="entry name" value="NAD(P)-binding Rossmann-fold domains"/>
    <property type="match status" value="1"/>
</dbReference>
<dbReference type="PANTHER" id="PTHR43157">
    <property type="entry name" value="PHOSPHATIDYLINOSITOL-GLYCAN BIOSYNTHESIS CLASS F PROTEIN-RELATED"/>
    <property type="match status" value="1"/>
</dbReference>
<dbReference type="AlphaFoldDB" id="A0A9P8XTR2"/>